<evidence type="ECO:0000259" key="8">
    <source>
        <dbReference type="Pfam" id="PF01915"/>
    </source>
</evidence>
<reference evidence="9" key="1">
    <citation type="submission" date="2020-10" db="EMBL/GenBank/DDBJ databases">
        <authorList>
            <person name="Gilroy R."/>
        </authorList>
    </citation>
    <scope>NUCLEOTIDE SEQUENCE</scope>
    <source>
        <strain evidence="9">ChiSjej5B23-6657</strain>
    </source>
</reference>
<evidence type="ECO:0000256" key="3">
    <source>
        <dbReference type="ARBA" id="ARBA00012744"/>
    </source>
</evidence>
<feature type="non-terminal residue" evidence="9">
    <location>
        <position position="644"/>
    </location>
</feature>
<dbReference type="AlphaFoldDB" id="A0A9D1JAW7"/>
<evidence type="ECO:0000313" key="9">
    <source>
        <dbReference type="EMBL" id="HIR70728.1"/>
    </source>
</evidence>
<gene>
    <name evidence="9" type="ORF">IAA55_05565</name>
</gene>
<dbReference type="Gene3D" id="3.20.20.300">
    <property type="entry name" value="Glycoside hydrolase, family 3, N-terminal domain"/>
    <property type="match status" value="1"/>
</dbReference>
<dbReference type="SUPFAM" id="SSF51445">
    <property type="entry name" value="(Trans)glycosidases"/>
    <property type="match status" value="1"/>
</dbReference>
<comment type="catalytic activity">
    <reaction evidence="1">
        <text>Hydrolysis of terminal, non-reducing beta-D-glucosyl residues with release of beta-D-glucose.</text>
        <dbReference type="EC" id="3.2.1.21"/>
    </reaction>
</comment>
<keyword evidence="6" id="KW-0326">Glycosidase</keyword>
<feature type="domain" description="Glycoside hydrolase family 3 N-terminal" evidence="7">
    <location>
        <begin position="31"/>
        <end position="351"/>
    </location>
</feature>
<dbReference type="GO" id="GO:0009251">
    <property type="term" value="P:glucan catabolic process"/>
    <property type="evidence" value="ECO:0007669"/>
    <property type="project" value="TreeGrafter"/>
</dbReference>
<dbReference type="Gene3D" id="3.40.50.1700">
    <property type="entry name" value="Glycoside hydrolase family 3 C-terminal domain"/>
    <property type="match status" value="1"/>
</dbReference>
<comment type="similarity">
    <text evidence="2">Belongs to the glycosyl hydrolase 3 family.</text>
</comment>
<protein>
    <recommendedName>
        <fullName evidence="3">beta-glucosidase</fullName>
        <ecNumber evidence="3">3.2.1.21</ecNumber>
    </recommendedName>
</protein>
<dbReference type="Pfam" id="PF01915">
    <property type="entry name" value="Glyco_hydro_3_C"/>
    <property type="match status" value="1"/>
</dbReference>
<dbReference type="InterPro" id="IPR051915">
    <property type="entry name" value="Cellulose_Degrad_GH3"/>
</dbReference>
<accession>A0A9D1JAW7</accession>
<dbReference type="InterPro" id="IPR017853">
    <property type="entry name" value="GH"/>
</dbReference>
<dbReference type="SUPFAM" id="SSF52279">
    <property type="entry name" value="Beta-D-glucan exohydrolase, C-terminal domain"/>
    <property type="match status" value="1"/>
</dbReference>
<evidence type="ECO:0000259" key="7">
    <source>
        <dbReference type="Pfam" id="PF00933"/>
    </source>
</evidence>
<keyword evidence="4" id="KW-0732">Signal</keyword>
<keyword evidence="5 9" id="KW-0378">Hydrolase</keyword>
<dbReference type="PRINTS" id="PR00133">
    <property type="entry name" value="GLHYDRLASE3"/>
</dbReference>
<comment type="caution">
    <text evidence="9">The sequence shown here is derived from an EMBL/GenBank/DDBJ whole genome shotgun (WGS) entry which is preliminary data.</text>
</comment>
<dbReference type="InterPro" id="IPR001764">
    <property type="entry name" value="Glyco_hydro_3_N"/>
</dbReference>
<feature type="domain" description="Glycoside hydrolase family 3 C-terminal" evidence="8">
    <location>
        <begin position="391"/>
        <end position="640"/>
    </location>
</feature>
<dbReference type="Pfam" id="PF00933">
    <property type="entry name" value="Glyco_hydro_3"/>
    <property type="match status" value="1"/>
</dbReference>
<name>A0A9D1JAW7_9FIRM</name>
<reference evidence="9" key="2">
    <citation type="journal article" date="2021" name="PeerJ">
        <title>Extensive microbial diversity within the chicken gut microbiome revealed by metagenomics and culture.</title>
        <authorList>
            <person name="Gilroy R."/>
            <person name="Ravi A."/>
            <person name="Getino M."/>
            <person name="Pursley I."/>
            <person name="Horton D.L."/>
            <person name="Alikhan N.F."/>
            <person name="Baker D."/>
            <person name="Gharbi K."/>
            <person name="Hall N."/>
            <person name="Watson M."/>
            <person name="Adriaenssens E.M."/>
            <person name="Foster-Nyarko E."/>
            <person name="Jarju S."/>
            <person name="Secka A."/>
            <person name="Antonio M."/>
            <person name="Oren A."/>
            <person name="Chaudhuri R.R."/>
            <person name="La Ragione R."/>
            <person name="Hildebrand F."/>
            <person name="Pallen M.J."/>
        </authorList>
    </citation>
    <scope>NUCLEOTIDE SEQUENCE</scope>
    <source>
        <strain evidence="9">ChiSjej5B23-6657</strain>
    </source>
</reference>
<evidence type="ECO:0000313" key="10">
    <source>
        <dbReference type="Proteomes" id="UP000823912"/>
    </source>
</evidence>
<dbReference type="EMBL" id="DVHM01000089">
    <property type="protein sequence ID" value="HIR70728.1"/>
    <property type="molecule type" value="Genomic_DNA"/>
</dbReference>
<dbReference type="PANTHER" id="PTHR30620">
    <property type="entry name" value="PERIPLASMIC BETA-GLUCOSIDASE-RELATED"/>
    <property type="match status" value="1"/>
</dbReference>
<dbReference type="GO" id="GO:0008422">
    <property type="term" value="F:beta-glucosidase activity"/>
    <property type="evidence" value="ECO:0007669"/>
    <property type="project" value="UniProtKB-EC"/>
</dbReference>
<dbReference type="InterPro" id="IPR036881">
    <property type="entry name" value="Glyco_hydro_3_C_sf"/>
</dbReference>
<dbReference type="PANTHER" id="PTHR30620:SF16">
    <property type="entry name" value="LYSOSOMAL BETA GLUCOSIDASE"/>
    <property type="match status" value="1"/>
</dbReference>
<dbReference type="Proteomes" id="UP000823912">
    <property type="component" value="Unassembled WGS sequence"/>
</dbReference>
<sequence length="644" mass="70131">MKESRKQKKRYMDTALPPKERAKALLEELSLEEKVAQLNCVCIFSEEGTDPEKIRGLMSCGIGAVSTLELRRMKTLEEAADWQIRVQRAAMDSSPHRIPAMFHMEGLCGAFLQDATSFPAGIGRGASWDPGLEEEIGRVVSRQEKACGITHIFAPVLDISRDSRMGRQGETYGEDPTLAAALGVAYTKGIQTEETAGRKADAVAKHFLAFHNSIGGIHGADSQTPERLLWEIYGKPFQAAISLAGLRGIMPCYCSLNGEPVSLSKHLLTDLLREEMGFEGLCVSDYGAIGNAFSYQHVGERPEETGWMALSAGMDMELPNPAGFGEAFAEMFRHGEADEAALDRAVLRVLTEKFSMGLFEHPFALIGKELCREFYDERDREISLRSAKESLVLLKNDGVLPLRADVKKIALIGPHADSPRKYFGGYTHMCMMESTLAIANSIAGVSGNENITGKEIATVPGTNIQSDEGPEFDEILKRQKPQCKSILEQLRIRYPEAQIRYARGYPVAGDSREGFAEALEIARDADVILLTLGGKHGTCSMATMGEGVDASNINLPPCQDAFLEEAFRLGKPMVGIHFDGRPISSDAADRFLNAIVEAWSPAEMGAEAVVGALAGDDNPGGKLPVTVAYHAGQIPIYYNHPGNS</sequence>
<evidence type="ECO:0000256" key="6">
    <source>
        <dbReference type="ARBA" id="ARBA00023295"/>
    </source>
</evidence>
<evidence type="ECO:0000256" key="4">
    <source>
        <dbReference type="ARBA" id="ARBA00022729"/>
    </source>
</evidence>
<dbReference type="EC" id="3.2.1.21" evidence="3"/>
<evidence type="ECO:0000256" key="1">
    <source>
        <dbReference type="ARBA" id="ARBA00000448"/>
    </source>
</evidence>
<evidence type="ECO:0000256" key="2">
    <source>
        <dbReference type="ARBA" id="ARBA00005336"/>
    </source>
</evidence>
<dbReference type="InterPro" id="IPR036962">
    <property type="entry name" value="Glyco_hydro_3_N_sf"/>
</dbReference>
<evidence type="ECO:0000256" key="5">
    <source>
        <dbReference type="ARBA" id="ARBA00022801"/>
    </source>
</evidence>
<proteinExistence type="inferred from homology"/>
<organism evidence="9 10">
    <name type="scientific">Candidatus Pullilachnospira gallistercoris</name>
    <dbReference type="NCBI Taxonomy" id="2840911"/>
    <lineage>
        <taxon>Bacteria</taxon>
        <taxon>Bacillati</taxon>
        <taxon>Bacillota</taxon>
        <taxon>Clostridia</taxon>
        <taxon>Lachnospirales</taxon>
        <taxon>Lachnospiraceae</taxon>
        <taxon>Lachnospiraceae incertae sedis</taxon>
        <taxon>Candidatus Pullilachnospira</taxon>
    </lineage>
</organism>
<dbReference type="InterPro" id="IPR002772">
    <property type="entry name" value="Glyco_hydro_3_C"/>
</dbReference>